<name>A0A7X2L289_9BACL</name>
<evidence type="ECO:0000313" key="1">
    <source>
        <dbReference type="EMBL" id="MRN53106.1"/>
    </source>
</evidence>
<dbReference type="Proteomes" id="UP000463051">
    <property type="component" value="Unassembled WGS sequence"/>
</dbReference>
<dbReference type="RefSeq" id="WP_229521542.1">
    <property type="nucleotide sequence ID" value="NZ_WJXB01000002.1"/>
</dbReference>
<sequence>MHELQVIKEELKEIGENQLCVTDPDAKSMKNNGKMKFISMFKLQWTANIN</sequence>
<keyword evidence="2" id="KW-1185">Reference proteome</keyword>
<dbReference type="EMBL" id="WJXB01000002">
    <property type="protein sequence ID" value="MRN53106.1"/>
    <property type="molecule type" value="Genomic_DNA"/>
</dbReference>
<gene>
    <name evidence="1" type="ORF">GJB61_08875</name>
</gene>
<organism evidence="1 2">
    <name type="scientific">Paenibacillus monticola</name>
    <dbReference type="NCBI Taxonomy" id="2666075"/>
    <lineage>
        <taxon>Bacteria</taxon>
        <taxon>Bacillati</taxon>
        <taxon>Bacillota</taxon>
        <taxon>Bacilli</taxon>
        <taxon>Bacillales</taxon>
        <taxon>Paenibacillaceae</taxon>
        <taxon>Paenibacillus</taxon>
    </lineage>
</organism>
<reference evidence="1 2" key="1">
    <citation type="submission" date="2019-11" db="EMBL/GenBank/DDBJ databases">
        <title>Paenibacillus monticola sp. nov., a novel PGPR strain isolated from mountain sample in China.</title>
        <authorList>
            <person name="Zhao Q."/>
            <person name="Li H.-P."/>
            <person name="Zhang J.-L."/>
        </authorList>
    </citation>
    <scope>NUCLEOTIDE SEQUENCE [LARGE SCALE GENOMIC DNA]</scope>
    <source>
        <strain evidence="1 2">LC-T2</strain>
    </source>
</reference>
<comment type="caution">
    <text evidence="1">The sequence shown here is derived from an EMBL/GenBank/DDBJ whole genome shotgun (WGS) entry which is preliminary data.</text>
</comment>
<evidence type="ECO:0000313" key="2">
    <source>
        <dbReference type="Proteomes" id="UP000463051"/>
    </source>
</evidence>
<dbReference type="AlphaFoldDB" id="A0A7X2L289"/>
<accession>A0A7X2L289</accession>
<protein>
    <submittedName>
        <fullName evidence="1">Uncharacterized protein</fullName>
    </submittedName>
</protein>
<proteinExistence type="predicted"/>